<dbReference type="Gene3D" id="3.20.20.140">
    <property type="entry name" value="Metal-dependent hydrolases"/>
    <property type="match status" value="1"/>
</dbReference>
<proteinExistence type="predicted"/>
<gene>
    <name evidence="2" type="ORF">GSF08_00335</name>
</gene>
<dbReference type="SUPFAM" id="SSF51556">
    <property type="entry name" value="Metallo-dependent hydrolases"/>
    <property type="match status" value="1"/>
</dbReference>
<feature type="domain" description="Amidohydrolase 3" evidence="1">
    <location>
        <begin position="52"/>
        <end position="510"/>
    </location>
</feature>
<dbReference type="Pfam" id="PF07969">
    <property type="entry name" value="Amidohydro_3"/>
    <property type="match status" value="1"/>
</dbReference>
<protein>
    <submittedName>
        <fullName evidence="2">Amidohydrolase family protein</fullName>
    </submittedName>
</protein>
<dbReference type="RefSeq" id="WP_160623888.1">
    <property type="nucleotide sequence ID" value="NZ_WUUQ01000001.1"/>
</dbReference>
<comment type="caution">
    <text evidence="2">The sequence shown here is derived from an EMBL/GenBank/DDBJ whole genome shotgun (WGS) entry which is preliminary data.</text>
</comment>
<dbReference type="EMBL" id="WUUQ01000001">
    <property type="protein sequence ID" value="MXQ72387.1"/>
    <property type="molecule type" value="Genomic_DNA"/>
</dbReference>
<keyword evidence="3" id="KW-1185">Reference proteome</keyword>
<reference evidence="2 3" key="1">
    <citation type="submission" date="2019-12" db="EMBL/GenBank/DDBJ databases">
        <authorList>
            <person name="Yang R."/>
        </authorList>
    </citation>
    <scope>NUCLEOTIDE SEQUENCE [LARGE SCALE GENOMIC DNA]</scope>
    <source>
        <strain evidence="2 3">DONG20-135</strain>
    </source>
</reference>
<dbReference type="PANTHER" id="PTHR22642:SF2">
    <property type="entry name" value="PROTEIN LONG AFTER FAR-RED 3"/>
    <property type="match status" value="1"/>
</dbReference>
<dbReference type="SUPFAM" id="SSF51338">
    <property type="entry name" value="Composite domain of metallo-dependent hydrolases"/>
    <property type="match status" value="1"/>
</dbReference>
<dbReference type="AlphaFoldDB" id="A0A6N8U968"/>
<reference evidence="2 3" key="2">
    <citation type="submission" date="2020-01" db="EMBL/GenBank/DDBJ databases">
        <title>Clostridiaceae sp. nov. isolated from the gut of human by culturomics.</title>
        <authorList>
            <person name="Chang Y."/>
        </authorList>
    </citation>
    <scope>NUCLEOTIDE SEQUENCE [LARGE SCALE GENOMIC DNA]</scope>
    <source>
        <strain evidence="2 3">DONG20-135</strain>
    </source>
</reference>
<dbReference type="Proteomes" id="UP000434036">
    <property type="component" value="Unassembled WGS sequence"/>
</dbReference>
<evidence type="ECO:0000313" key="3">
    <source>
        <dbReference type="Proteomes" id="UP000434036"/>
    </source>
</evidence>
<keyword evidence="2" id="KW-0378">Hydrolase</keyword>
<dbReference type="InterPro" id="IPR013108">
    <property type="entry name" value="Amidohydro_3"/>
</dbReference>
<dbReference type="GO" id="GO:0016810">
    <property type="term" value="F:hydrolase activity, acting on carbon-nitrogen (but not peptide) bonds"/>
    <property type="evidence" value="ECO:0007669"/>
    <property type="project" value="InterPro"/>
</dbReference>
<organism evidence="2 3">
    <name type="scientific">Copranaerobaculum intestinale</name>
    <dbReference type="NCBI Taxonomy" id="2692629"/>
    <lineage>
        <taxon>Bacteria</taxon>
        <taxon>Bacillati</taxon>
        <taxon>Bacillota</taxon>
        <taxon>Erysipelotrichia</taxon>
        <taxon>Erysipelotrichales</taxon>
        <taxon>Erysipelotrichaceae</taxon>
        <taxon>Copranaerobaculum</taxon>
    </lineage>
</organism>
<dbReference type="Gene3D" id="2.30.40.10">
    <property type="entry name" value="Urease, subunit C, domain 1"/>
    <property type="match status" value="1"/>
</dbReference>
<evidence type="ECO:0000313" key="2">
    <source>
        <dbReference type="EMBL" id="MXQ72387.1"/>
    </source>
</evidence>
<dbReference type="PANTHER" id="PTHR22642">
    <property type="entry name" value="IMIDAZOLONEPROPIONASE"/>
    <property type="match status" value="1"/>
</dbReference>
<name>A0A6N8U968_9FIRM</name>
<dbReference type="Gene3D" id="3.10.310.70">
    <property type="match status" value="1"/>
</dbReference>
<dbReference type="InterPro" id="IPR011059">
    <property type="entry name" value="Metal-dep_hydrolase_composite"/>
</dbReference>
<dbReference type="InterPro" id="IPR032466">
    <property type="entry name" value="Metal_Hydrolase"/>
</dbReference>
<sequence length="512" mass="58071">MKDEAILVLRADNVFPADGTPPFRGFVAIQGSDIAAVGTDDVIQPWLDQAQKVIELGDKVITPGYCDVHTFFSGWVLRSLGIDFTDVHTVSEGITALQEYAKTRVDKPLFGHNLHPDFPNADVDELNRAFPHTPVVIFTFDRDTCWMNEAARQAYGFTPEECYAEKIVKMMAEYLKDTEMEEKYLAYMRMLNERGVTSIKEMTFDTYYGFMDVMEKLEQEKKLTVRVDMMSQPVAEGINIPHGLAMRERFHSEFLQFSGYNRMTDRGIPSSLAELIEPYKSHPGVTCTVPVEWDLIEQETLEADRNGFRYSLHAQGDGAVRHCVELFDRCEKVNGKLKNRHAITDLEYSNPKDLEKFGKIGGITEIYSQIQSLDNKQDVMDMIDHQLGMERSVNYWNRRIMWDSGITVSCGTDLPLLIPDIPEGIYCGCGGYFKDGQSFNKGNMLTVEEMLTAWTRNGQINCGRDAYVGTLTAGKRADIAVLDQNVFTKELADMRDVKVCLTISDGRIVYEN</sequence>
<evidence type="ECO:0000259" key="1">
    <source>
        <dbReference type="Pfam" id="PF07969"/>
    </source>
</evidence>
<accession>A0A6N8U968</accession>